<keyword evidence="2" id="KW-1185">Reference proteome</keyword>
<protein>
    <submittedName>
        <fullName evidence="1">3D domain-containing protein</fullName>
    </submittedName>
</protein>
<proteinExistence type="predicted"/>
<gene>
    <name evidence="1" type="ORF">HPE56_00740</name>
</gene>
<evidence type="ECO:0000313" key="1">
    <source>
        <dbReference type="EMBL" id="MBD0776304.1"/>
    </source>
</evidence>
<accession>A0ABR7UV76</accession>
<dbReference type="Proteomes" id="UP001166021">
    <property type="component" value="Unassembled WGS sequence"/>
</dbReference>
<dbReference type="RefSeq" id="WP_188241859.1">
    <property type="nucleotide sequence ID" value="NZ_JABTCF010000001.1"/>
</dbReference>
<sequence>MSNNSLIGFLIISIFWGCKEDKEEDPYVWIPLEVTATAYNSLPSQTNEAPTITAWGDTLKPGVKSLAVSRDLIAKGLKYGTMVRIDTFPDTFYINDKMHPRWRNKIDIYMGKQIDTALNWGKRKIIIEYAVLKEKLDSLPLND</sequence>
<evidence type="ECO:0000313" key="2">
    <source>
        <dbReference type="Proteomes" id="UP001166021"/>
    </source>
</evidence>
<name>A0ABR7UV76_9FLAO</name>
<reference evidence="1" key="1">
    <citation type="submission" date="2020-05" db="EMBL/GenBank/DDBJ databases">
        <title>The draft genome sequence of Maribacter sp. ANRC-HE7.</title>
        <authorList>
            <person name="Mu L."/>
        </authorList>
    </citation>
    <scope>NUCLEOTIDE SEQUENCE</scope>
    <source>
        <strain evidence="1">ANRC-HE7</strain>
    </source>
</reference>
<dbReference type="EMBL" id="JABTCF010000001">
    <property type="protein sequence ID" value="MBD0776304.1"/>
    <property type="molecule type" value="Genomic_DNA"/>
</dbReference>
<dbReference type="CDD" id="cd22784">
    <property type="entry name" value="DPBB_MltA_YuiC-like"/>
    <property type="match status" value="1"/>
</dbReference>
<organism evidence="1 2">
    <name type="scientific">Maribacter aquimaris</name>
    <dbReference type="NCBI Taxonomy" id="2737171"/>
    <lineage>
        <taxon>Bacteria</taxon>
        <taxon>Pseudomonadati</taxon>
        <taxon>Bacteroidota</taxon>
        <taxon>Flavobacteriia</taxon>
        <taxon>Flavobacteriales</taxon>
        <taxon>Flavobacteriaceae</taxon>
        <taxon>Maribacter</taxon>
    </lineage>
</organism>
<comment type="caution">
    <text evidence="1">The sequence shown here is derived from an EMBL/GenBank/DDBJ whole genome shotgun (WGS) entry which is preliminary data.</text>
</comment>